<dbReference type="Proteomes" id="UP001207930">
    <property type="component" value="Unassembled WGS sequence"/>
</dbReference>
<protein>
    <submittedName>
        <fullName evidence="2">Uncharacterized protein</fullName>
    </submittedName>
</protein>
<evidence type="ECO:0000256" key="1">
    <source>
        <dbReference type="SAM" id="MobiDB-lite"/>
    </source>
</evidence>
<name>A0ABT3FUW8_9BACT</name>
<accession>A0ABT3FUW8</accession>
<sequence length="159" mass="17867">MQRWIVLGALVLTLLGSGSVFGYWKHRQNTPDRQWVELPFNPESTQAQRDKSVEELRKALLTETVLTGIARDCGIEAIWELGSEQAAVEELRRRVVIEEGETTYKGIPTSTLNVGFRGIVAERPELIELAERMSKDVQRLVNPESQQTPAGTTSSMPKF</sequence>
<organism evidence="2 3">
    <name type="scientific">Luteolibacter flavescens</name>
    <dbReference type="NCBI Taxonomy" id="1859460"/>
    <lineage>
        <taxon>Bacteria</taxon>
        <taxon>Pseudomonadati</taxon>
        <taxon>Verrucomicrobiota</taxon>
        <taxon>Verrucomicrobiia</taxon>
        <taxon>Verrucomicrobiales</taxon>
        <taxon>Verrucomicrobiaceae</taxon>
        <taxon>Luteolibacter</taxon>
    </lineage>
</organism>
<comment type="caution">
    <text evidence="2">The sequence shown here is derived from an EMBL/GenBank/DDBJ whole genome shotgun (WGS) entry which is preliminary data.</text>
</comment>
<evidence type="ECO:0000313" key="3">
    <source>
        <dbReference type="Proteomes" id="UP001207930"/>
    </source>
</evidence>
<keyword evidence="3" id="KW-1185">Reference proteome</keyword>
<feature type="region of interest" description="Disordered" evidence="1">
    <location>
        <begin position="138"/>
        <end position="159"/>
    </location>
</feature>
<feature type="compositionally biased region" description="Polar residues" evidence="1">
    <location>
        <begin position="143"/>
        <end position="159"/>
    </location>
</feature>
<reference evidence="2 3" key="1">
    <citation type="submission" date="2022-10" db="EMBL/GenBank/DDBJ databases">
        <title>Luteolibacter flavescens strain MCCC 1K03193, whole genome shotgun sequencing project.</title>
        <authorList>
            <person name="Zhao G."/>
            <person name="Shen L."/>
        </authorList>
    </citation>
    <scope>NUCLEOTIDE SEQUENCE [LARGE SCALE GENOMIC DNA]</scope>
    <source>
        <strain evidence="2 3">MCCC 1K03193</strain>
    </source>
</reference>
<gene>
    <name evidence="2" type="ORF">OKA04_21680</name>
</gene>
<dbReference type="RefSeq" id="WP_264503319.1">
    <property type="nucleotide sequence ID" value="NZ_JAPDDS010000017.1"/>
</dbReference>
<dbReference type="EMBL" id="JAPDDS010000017">
    <property type="protein sequence ID" value="MCW1887363.1"/>
    <property type="molecule type" value="Genomic_DNA"/>
</dbReference>
<proteinExistence type="predicted"/>
<evidence type="ECO:0000313" key="2">
    <source>
        <dbReference type="EMBL" id="MCW1887363.1"/>
    </source>
</evidence>